<evidence type="ECO:0000313" key="6">
    <source>
        <dbReference type="Proteomes" id="UP001108240"/>
    </source>
</evidence>
<dbReference type="GeneTree" id="ENSGT00940000163304"/>
<evidence type="ECO:0000256" key="2">
    <source>
        <dbReference type="ARBA" id="ARBA00022525"/>
    </source>
</evidence>
<protein>
    <recommendedName>
        <fullName evidence="4">UPAR/Ly6 domain-containing protein</fullName>
    </recommendedName>
</protein>
<dbReference type="OMA" id="VECCEGN"/>
<reference evidence="5" key="2">
    <citation type="submission" date="2025-09" db="UniProtKB">
        <authorList>
            <consortium name="Ensembl"/>
        </authorList>
    </citation>
    <scope>IDENTIFICATION</scope>
</reference>
<name>A0A8C1DIB0_CYPCA</name>
<dbReference type="PANTHER" id="PTHR20914">
    <property type="entry name" value="LY6/PLAUR DOMAIN-CONTAINING PROTEIN 8"/>
    <property type="match status" value="1"/>
</dbReference>
<dbReference type="InterPro" id="IPR016054">
    <property type="entry name" value="LY6_UPA_recep-like"/>
</dbReference>
<proteinExistence type="predicted"/>
<comment type="subcellular location">
    <subcellularLocation>
        <location evidence="1">Secreted</location>
    </subcellularLocation>
</comment>
<feature type="domain" description="UPAR/Ly6" evidence="4">
    <location>
        <begin position="114"/>
        <end position="188"/>
    </location>
</feature>
<dbReference type="Proteomes" id="UP001108240">
    <property type="component" value="Unplaced"/>
</dbReference>
<feature type="chain" id="PRO_5034251834" description="UPAR/Ly6 domain-containing protein" evidence="3">
    <location>
        <begin position="26"/>
        <end position="210"/>
    </location>
</feature>
<keyword evidence="6" id="KW-1185">Reference proteome</keyword>
<sequence length="210" mass="23148">MLRGYTMKLFITLVLITVSFSTVLALRCYQCKYKYSSSEECKQNLTKCPLQCGTVTIYSNGDTLYNSKKNCTDPALCVIDSIHFGQNKTVFNPQCCDTDLCNAEDAPAMPRYSNGMMCYACDLFSRDCSKIVTCSGYENKCFSITERITGIKTKGCGNEIICENSVLNTLGSMVGAQTTCCAGILCNSGQCFKQSLFLLLLVPLLSLFSF</sequence>
<dbReference type="GO" id="GO:0005576">
    <property type="term" value="C:extracellular region"/>
    <property type="evidence" value="ECO:0007669"/>
    <property type="project" value="UniProtKB-SubCell"/>
</dbReference>
<keyword evidence="3" id="KW-0732">Signal</keyword>
<dbReference type="InterPro" id="IPR045860">
    <property type="entry name" value="Snake_toxin-like_sf"/>
</dbReference>
<evidence type="ECO:0000256" key="3">
    <source>
        <dbReference type="SAM" id="SignalP"/>
    </source>
</evidence>
<reference evidence="5" key="1">
    <citation type="submission" date="2025-08" db="UniProtKB">
        <authorList>
            <consortium name="Ensembl"/>
        </authorList>
    </citation>
    <scope>IDENTIFICATION</scope>
</reference>
<evidence type="ECO:0000259" key="4">
    <source>
        <dbReference type="Pfam" id="PF00021"/>
    </source>
</evidence>
<dbReference type="Ensembl" id="ENSCCRT00000068316.2">
    <property type="protein sequence ID" value="ENSCCRP00000063043.1"/>
    <property type="gene ID" value="ENSCCRG00000033883.2"/>
</dbReference>
<dbReference type="Gene3D" id="2.10.60.10">
    <property type="entry name" value="CD59"/>
    <property type="match status" value="2"/>
</dbReference>
<accession>A0A8C1DIB0</accession>
<dbReference type="InterPro" id="IPR050918">
    <property type="entry name" value="CNF-like_PLA2_Inhibitor"/>
</dbReference>
<evidence type="ECO:0000313" key="5">
    <source>
        <dbReference type="Ensembl" id="ENSCCRP00000063043.1"/>
    </source>
</evidence>
<evidence type="ECO:0000256" key="1">
    <source>
        <dbReference type="ARBA" id="ARBA00004613"/>
    </source>
</evidence>
<dbReference type="PANTHER" id="PTHR20914:SF9">
    <property type="entry name" value="COILED, ISOFORM A"/>
    <property type="match status" value="1"/>
</dbReference>
<organism evidence="5 6">
    <name type="scientific">Cyprinus carpio carpio</name>
    <dbReference type="NCBI Taxonomy" id="630221"/>
    <lineage>
        <taxon>Eukaryota</taxon>
        <taxon>Metazoa</taxon>
        <taxon>Chordata</taxon>
        <taxon>Craniata</taxon>
        <taxon>Vertebrata</taxon>
        <taxon>Euteleostomi</taxon>
        <taxon>Actinopterygii</taxon>
        <taxon>Neopterygii</taxon>
        <taxon>Teleostei</taxon>
        <taxon>Ostariophysi</taxon>
        <taxon>Cypriniformes</taxon>
        <taxon>Cyprinidae</taxon>
        <taxon>Cyprininae</taxon>
        <taxon>Cyprinus</taxon>
    </lineage>
</organism>
<feature type="domain" description="UPAR/Ly6" evidence="4">
    <location>
        <begin position="25"/>
        <end position="103"/>
    </location>
</feature>
<dbReference type="SUPFAM" id="SSF57302">
    <property type="entry name" value="Snake toxin-like"/>
    <property type="match status" value="2"/>
</dbReference>
<dbReference type="Pfam" id="PF00021">
    <property type="entry name" value="UPAR_LY6"/>
    <property type="match status" value="2"/>
</dbReference>
<feature type="signal peptide" evidence="3">
    <location>
        <begin position="1"/>
        <end position="25"/>
    </location>
</feature>
<dbReference type="AlphaFoldDB" id="A0A8C1DIB0"/>
<keyword evidence="2" id="KW-0964">Secreted</keyword>